<accession>O32503</accession>
<proteinExistence type="predicted"/>
<gene>
    <name evidence="2" type="primary">orf144a</name>
</gene>
<dbReference type="AlphaFoldDB" id="O32503"/>
<feature type="region of interest" description="Disordered" evidence="1">
    <location>
        <begin position="83"/>
        <end position="114"/>
    </location>
</feature>
<evidence type="ECO:0000313" key="2">
    <source>
        <dbReference type="EMBL" id="BAA21373.1"/>
    </source>
</evidence>
<sequence>MWSSAARYGPSPLPGSIQPGISGGELCGSRWSALRSTSSSRRQICAPSCPGVCSTVKSPSSVSPSCSAVSTFTPDGLIRLPARRRSRAAYSPSGTPSRASMASAPSLNASARRPGSSMTAAASACAATGAAVSVRTKGSPPTWSGCGWVMTRRERVSQLHASPYSSRTRFRPSSSPCWLKSKLLPASMSAV</sequence>
<feature type="compositionally biased region" description="Polar residues" evidence="1">
    <location>
        <begin position="94"/>
        <end position="109"/>
    </location>
</feature>
<protein>
    <submittedName>
        <fullName evidence="2">Orf144a protein</fullName>
    </submittedName>
</protein>
<reference evidence="2" key="1">
    <citation type="submission" date="1997-04" db="EMBL/GenBank/DDBJ databases">
        <title>Cloning, sequencing and expression of the lexA-like gene of Deinococcus radiodurans.</title>
        <authorList>
            <person name="Narumi I."/>
            <person name="Kong X."/>
            <person name="Du Z."/>
            <person name="Cherdchu K."/>
            <person name="Kitayama S."/>
            <person name="Watanabe H."/>
        </authorList>
    </citation>
    <scope>NUCLEOTIDE SEQUENCE</scope>
    <source>
        <strain evidence="2">KD8301</strain>
    </source>
</reference>
<organism evidence="2">
    <name type="scientific">Deinococcus radiodurans</name>
    <dbReference type="NCBI Taxonomy" id="1299"/>
    <lineage>
        <taxon>Bacteria</taxon>
        <taxon>Thermotogati</taxon>
        <taxon>Deinococcota</taxon>
        <taxon>Deinococci</taxon>
        <taxon>Deinococcales</taxon>
        <taxon>Deinococcaceae</taxon>
        <taxon>Deinococcus</taxon>
    </lineage>
</organism>
<evidence type="ECO:0000256" key="1">
    <source>
        <dbReference type="SAM" id="MobiDB-lite"/>
    </source>
</evidence>
<dbReference type="EMBL" id="AB003475">
    <property type="protein sequence ID" value="BAA21373.1"/>
    <property type="molecule type" value="Genomic_DNA"/>
</dbReference>
<reference evidence="2" key="2">
    <citation type="submission" date="1997-04" db="EMBL/GenBank/DDBJ databases">
        <title>Isolation and characterization of pprA, a novel Deinococcus radiodurans gene involved in DNA repair.</title>
        <authorList>
            <person name="Narumi I."/>
            <person name="Du Z."/>
            <person name="Alatas Z."/>
            <person name="Kitayama S."/>
            <person name="Watanabe H."/>
        </authorList>
    </citation>
    <scope>NUCLEOTIDE SEQUENCE</scope>
    <source>
        <strain evidence="2">KD8301</strain>
    </source>
</reference>
<name>O32503_DEIRD</name>